<dbReference type="Proteomes" id="UP000294933">
    <property type="component" value="Unassembled WGS sequence"/>
</dbReference>
<proteinExistence type="predicted"/>
<keyword evidence="4" id="KW-1185">Reference proteome</keyword>
<dbReference type="GO" id="GO:0005737">
    <property type="term" value="C:cytoplasm"/>
    <property type="evidence" value="ECO:0007669"/>
    <property type="project" value="GOC"/>
</dbReference>
<dbReference type="EMBL" id="ML170169">
    <property type="protein sequence ID" value="TDL23641.1"/>
    <property type="molecule type" value="Genomic_DNA"/>
</dbReference>
<feature type="compositionally biased region" description="Acidic residues" evidence="1">
    <location>
        <begin position="529"/>
        <end position="545"/>
    </location>
</feature>
<organism evidence="3 4">
    <name type="scientific">Rickenella mellea</name>
    <dbReference type="NCBI Taxonomy" id="50990"/>
    <lineage>
        <taxon>Eukaryota</taxon>
        <taxon>Fungi</taxon>
        <taxon>Dikarya</taxon>
        <taxon>Basidiomycota</taxon>
        <taxon>Agaricomycotina</taxon>
        <taxon>Agaricomycetes</taxon>
        <taxon>Hymenochaetales</taxon>
        <taxon>Rickenellaceae</taxon>
        <taxon>Rickenella</taxon>
    </lineage>
</organism>
<evidence type="ECO:0000256" key="1">
    <source>
        <dbReference type="SAM" id="MobiDB-lite"/>
    </source>
</evidence>
<accession>A0A4Y7Q8L4</accession>
<dbReference type="STRING" id="50990.A0A4Y7Q8L4"/>
<reference evidence="3 4" key="1">
    <citation type="submission" date="2018-06" db="EMBL/GenBank/DDBJ databases">
        <title>A transcriptomic atlas of mushroom development highlights an independent origin of complex multicellularity.</title>
        <authorList>
            <consortium name="DOE Joint Genome Institute"/>
            <person name="Krizsan K."/>
            <person name="Almasi E."/>
            <person name="Merenyi Z."/>
            <person name="Sahu N."/>
            <person name="Viragh M."/>
            <person name="Koszo T."/>
            <person name="Mondo S."/>
            <person name="Kiss B."/>
            <person name="Balint B."/>
            <person name="Kues U."/>
            <person name="Barry K."/>
            <person name="Hegedus J.C."/>
            <person name="Henrissat B."/>
            <person name="Johnson J."/>
            <person name="Lipzen A."/>
            <person name="Ohm R."/>
            <person name="Nagy I."/>
            <person name="Pangilinan J."/>
            <person name="Yan J."/>
            <person name="Xiong Y."/>
            <person name="Grigoriev I.V."/>
            <person name="Hibbett D.S."/>
            <person name="Nagy L.G."/>
        </authorList>
    </citation>
    <scope>NUCLEOTIDE SEQUENCE [LARGE SCALE GENOMIC DNA]</scope>
    <source>
        <strain evidence="3 4">SZMC22713</strain>
    </source>
</reference>
<sequence>MAFPVPEHLPRGGAAQDVSTEILTKVSEATPKTLTAQLASSWIAELDRTILQTKERIHDRIYAELPSFDRQLETSKSVQQRLRNLSDNVRRLSDSLSHPQNGLLPNLVRSLTEHSALAQQAADSDVSLNALSHLSECNTELQSLSGMVVEGKLTDAAMCCSSLQELLDHAPQPLLKADITVDLKKRFRALRDTVEEQLSDAYSRSIHVSASEFVICPSVQVRQSSTIIPLSGILNSLTKSSLGAHLSSLRRDLIIHFIESPLQQPMSLTVSDAKDDLGAPSHVLSLFPTPNNPTPPFKYLQAFYDFLSLHLFPILPVSDRDDLSQALFNSTTGAILQLLLRPSIPSSLATLPPFLELVKQATQFEKESMTNLPGISKAGEEVKYWAENVGNHYARKRRVDLLDFARALVLPKHKEGDESIFRVEVPRENAQTQGLEAIPASGSDDEHGDDAWSLGDDTFVESTETHVGSAARGDHNQENGVEQPSKPDEKATDIEDDPEDAWGWGDADVEDDNVSSTDASFVDANSQAEDVDESPWDEPWGDEPEDRPPTPPPAPVPAKQPKLAKGLEKLAAKGQRLSGSSAPSSPLIDKGLSAPHATSTVTRNSSKPTPEPSPKVIQKARGPEIETFAVSGRAKDIMNLVEEILAEGEQLSLSSVLEEFPGSASSSPATLISQTAPNVLDIWRALRPIAIPSTSTRLPELSMRFSSDCLYLSKEVSAKTVKLPDVPVTKPLEECAERLVSLGEWWFDSAIEKQQQSVFAVLERAKGFVDCSEPEQFDECEMTISTVLRQIMSIGQQWKSVLARTRYYRAIGFVVDAALSTIVEDVLKLPDITEVESSKLCELCRMLNALESLFIESVDEPSLVVVYVPSWLKYSYLSELLEASMADISYLFDEGALIDFKVEELARLIKALFSDTPLRANTIARVMRGHPLPQ</sequence>
<dbReference type="AlphaFoldDB" id="A0A4Y7Q8L4"/>
<protein>
    <recommendedName>
        <fullName evidence="2">ZW10 C-terminal helical domain-containing protein</fullName>
    </recommendedName>
</protein>
<evidence type="ECO:0000313" key="3">
    <source>
        <dbReference type="EMBL" id="TDL23641.1"/>
    </source>
</evidence>
<dbReference type="GO" id="GO:0007094">
    <property type="term" value="P:mitotic spindle assembly checkpoint signaling"/>
    <property type="evidence" value="ECO:0007669"/>
    <property type="project" value="TreeGrafter"/>
</dbReference>
<dbReference type="PANTHER" id="PTHR12205:SF0">
    <property type="entry name" value="CENTROMERE_KINETOCHORE PROTEIN ZW10 HOMOLOG"/>
    <property type="match status" value="1"/>
</dbReference>
<dbReference type="GO" id="GO:1990423">
    <property type="term" value="C:RZZ complex"/>
    <property type="evidence" value="ECO:0007669"/>
    <property type="project" value="TreeGrafter"/>
</dbReference>
<name>A0A4Y7Q8L4_9AGAM</name>
<feature type="compositionally biased region" description="Pro residues" evidence="1">
    <location>
        <begin position="549"/>
        <end position="558"/>
    </location>
</feature>
<dbReference type="Gene3D" id="1.10.357.150">
    <property type="match status" value="1"/>
</dbReference>
<evidence type="ECO:0000259" key="2">
    <source>
        <dbReference type="Pfam" id="PF22766"/>
    </source>
</evidence>
<evidence type="ECO:0000313" key="4">
    <source>
        <dbReference type="Proteomes" id="UP000294933"/>
    </source>
</evidence>
<dbReference type="InterPro" id="IPR046362">
    <property type="entry name" value="Zw10/DSL1_C_sf"/>
</dbReference>
<dbReference type="InterPro" id="IPR055148">
    <property type="entry name" value="ZW10_C_2"/>
</dbReference>
<feature type="compositionally biased region" description="Polar residues" evidence="1">
    <location>
        <begin position="514"/>
        <end position="528"/>
    </location>
</feature>
<dbReference type="OrthoDB" id="534815at2759"/>
<feature type="compositionally biased region" description="Polar residues" evidence="1">
    <location>
        <begin position="596"/>
        <end position="608"/>
    </location>
</feature>
<gene>
    <name evidence="3" type="ORF">BD410DRAFT_768181</name>
</gene>
<feature type="domain" description="ZW10 C-terminal helical" evidence="2">
    <location>
        <begin position="784"/>
        <end position="926"/>
    </location>
</feature>
<dbReference type="PANTHER" id="PTHR12205">
    <property type="entry name" value="CENTROMERE/KINETOCHORE PROTEIN ZW10"/>
    <property type="match status" value="1"/>
</dbReference>
<feature type="region of interest" description="Disordered" evidence="1">
    <location>
        <begin position="431"/>
        <end position="620"/>
    </location>
</feature>
<dbReference type="GO" id="GO:0006888">
    <property type="term" value="P:endoplasmic reticulum to Golgi vesicle-mediated transport"/>
    <property type="evidence" value="ECO:0007669"/>
    <property type="project" value="TreeGrafter"/>
</dbReference>
<dbReference type="Pfam" id="PF22766">
    <property type="entry name" value="ZW10_C2"/>
    <property type="match status" value="1"/>
</dbReference>
<dbReference type="VEuPathDB" id="FungiDB:BD410DRAFT_768181"/>